<comment type="caution">
    <text evidence="2">The sequence shown here is derived from an EMBL/GenBank/DDBJ whole genome shotgun (WGS) entry which is preliminary data.</text>
</comment>
<sequence length="417" mass="44421">MRAFLGAAIILALAPGVALGSDAGEQLPDMLYAGTATANRALFDESCAQLHMDACLGLGLIDLIGAVEGVSQAFYRHGAISPNVPAAARLLGVDAGVAAGPANPAPEPLSYEQMRSILADFVIGLDRAHDSFEMAGSAGSFVVPIDPLRVRLDIDGDGEVGAGETLAMLLGDVAALPQGKTKGNKTTVPDATIGFDTADAIWLAGYSQVAAVPVDLLLAHDFSALFAAIGHRIFPEAGLPMQDYSRGGTLMMDPETDTFIADLIAAIHTSDFPVVDTERFKGVLARLKAVTALSRRNWDAILAETDDNRELVPSPRQTSLVPDRTVTEDHVAAWMATLDTLDKILVGELLIPHWRFREGFDLALYFETATETDLVMLFAGQGALPFLRDGPVADAQSFAEGNRVFGDQWPDFALWFN</sequence>
<feature type="chain" id="PRO_5040373320" description="EF-hand domain-containing protein" evidence="1">
    <location>
        <begin position="21"/>
        <end position="417"/>
    </location>
</feature>
<dbReference type="EMBL" id="JAMWDU010000003">
    <property type="protein sequence ID" value="MCP8887236.1"/>
    <property type="molecule type" value="Genomic_DNA"/>
</dbReference>
<evidence type="ECO:0000313" key="3">
    <source>
        <dbReference type="Proteomes" id="UP001060275"/>
    </source>
</evidence>
<evidence type="ECO:0000256" key="1">
    <source>
        <dbReference type="SAM" id="SignalP"/>
    </source>
</evidence>
<feature type="signal peptide" evidence="1">
    <location>
        <begin position="1"/>
        <end position="20"/>
    </location>
</feature>
<dbReference type="AlphaFoldDB" id="A0A9Q4APA6"/>
<organism evidence="2 3">
    <name type="scientific">Devosia ureilytica</name>
    <dbReference type="NCBI Taxonomy" id="2952754"/>
    <lineage>
        <taxon>Bacteria</taxon>
        <taxon>Pseudomonadati</taxon>
        <taxon>Pseudomonadota</taxon>
        <taxon>Alphaproteobacteria</taxon>
        <taxon>Hyphomicrobiales</taxon>
        <taxon>Devosiaceae</taxon>
        <taxon>Devosia</taxon>
    </lineage>
</organism>
<reference evidence="2" key="1">
    <citation type="submission" date="2022-06" db="EMBL/GenBank/DDBJ databases">
        <title>Devosia sp. XJ19-45 genome assembly.</title>
        <authorList>
            <person name="Li B."/>
            <person name="Cai M."/>
            <person name="Nie G."/>
            <person name="Li W."/>
        </authorList>
    </citation>
    <scope>NUCLEOTIDE SEQUENCE</scope>
    <source>
        <strain evidence="2">XJ19-45</strain>
    </source>
</reference>
<accession>A0A9Q4APA6</accession>
<evidence type="ECO:0000313" key="2">
    <source>
        <dbReference type="EMBL" id="MCP8887236.1"/>
    </source>
</evidence>
<gene>
    <name evidence="2" type="ORF">NF348_08985</name>
</gene>
<name>A0A9Q4APA6_9HYPH</name>
<evidence type="ECO:0008006" key="4">
    <source>
        <dbReference type="Google" id="ProtNLM"/>
    </source>
</evidence>
<proteinExistence type="predicted"/>
<keyword evidence="1" id="KW-0732">Signal</keyword>
<dbReference type="Proteomes" id="UP001060275">
    <property type="component" value="Unassembled WGS sequence"/>
</dbReference>
<protein>
    <recommendedName>
        <fullName evidence="4">EF-hand domain-containing protein</fullName>
    </recommendedName>
</protein>
<keyword evidence="3" id="KW-1185">Reference proteome</keyword>
<dbReference type="RefSeq" id="WP_254674317.1">
    <property type="nucleotide sequence ID" value="NZ_JAMWDU010000003.1"/>
</dbReference>